<evidence type="ECO:0000256" key="1">
    <source>
        <dbReference type="SAM" id="MobiDB-lite"/>
    </source>
</evidence>
<feature type="compositionally biased region" description="Basic and acidic residues" evidence="1">
    <location>
        <begin position="329"/>
        <end position="342"/>
    </location>
</feature>
<evidence type="ECO:0008006" key="4">
    <source>
        <dbReference type="Google" id="ProtNLM"/>
    </source>
</evidence>
<feature type="region of interest" description="Disordered" evidence="1">
    <location>
        <begin position="310"/>
        <end position="367"/>
    </location>
</feature>
<protein>
    <recommendedName>
        <fullName evidence="4">TnsA endonuclease N-terminal domain-containing protein</fullName>
    </recommendedName>
</protein>
<reference evidence="2 3" key="1">
    <citation type="submission" date="2015-05" db="EMBL/GenBank/DDBJ databases">
        <title>Draft genome of Burkholderia cepacia LK29.</title>
        <authorList>
            <person name="Chan X.Y."/>
        </authorList>
    </citation>
    <scope>NUCLEOTIDE SEQUENCE [LARGE SCALE GENOMIC DNA]</scope>
    <source>
        <strain evidence="2 3">LK29</strain>
    </source>
</reference>
<dbReference type="Proteomes" id="UP000036338">
    <property type="component" value="Unassembled WGS sequence"/>
</dbReference>
<evidence type="ECO:0000313" key="3">
    <source>
        <dbReference type="Proteomes" id="UP000036338"/>
    </source>
</evidence>
<name>A0A0J5WIN7_BURCE</name>
<comment type="caution">
    <text evidence="2">The sequence shown here is derived from an EMBL/GenBank/DDBJ whole genome shotgun (WGS) entry which is preliminary data.</text>
</comment>
<evidence type="ECO:0000313" key="2">
    <source>
        <dbReference type="EMBL" id="KML46875.1"/>
    </source>
</evidence>
<dbReference type="EMBL" id="LDWR01000069">
    <property type="protein sequence ID" value="KML46875.1"/>
    <property type="molecule type" value="Genomic_DNA"/>
</dbReference>
<dbReference type="AlphaFoldDB" id="A0A0J5WIN7"/>
<proteinExistence type="predicted"/>
<sequence>MASLVRTSRALFAQKYGSEGNGTPCSHKWSRDMPFAARRRPASRDHDSAEWDDLNALPADEKNKQPARSIISVVPHRIVGGFDLPGRAPYALEWESYLERVCYATLAMSRDVEWMASQPDELQYVLDGVPRRYYPDLFVRCSSGEYYVEVKPLAILVRDDNLCRYAEIARKLRINGKRLEFLTDEQILSKKERVENVMLMRRYISGVLDEQRSGTVLQRLSDGALSISELTECCEVSIREIYTMVARRYLTIDWDQTVTLRSSVTTPTSDNKGLAFETLINSGRFYPLLAQLAMGHRPQDQRMLELAKIDGQRGRTSEGPSIVGGFPSEKSKSRIYEPDDVLRNSSSRRTARNRTRSPSNLQRRRRA</sequence>
<organism evidence="2 3">
    <name type="scientific">Burkholderia cepacia</name>
    <name type="common">Pseudomonas cepacia</name>
    <dbReference type="NCBI Taxonomy" id="292"/>
    <lineage>
        <taxon>Bacteria</taxon>
        <taxon>Pseudomonadati</taxon>
        <taxon>Pseudomonadota</taxon>
        <taxon>Betaproteobacteria</taxon>
        <taxon>Burkholderiales</taxon>
        <taxon>Burkholderiaceae</taxon>
        <taxon>Burkholderia</taxon>
        <taxon>Burkholderia cepacia complex</taxon>
    </lineage>
</organism>
<gene>
    <name evidence="2" type="ORF">VL15_34335</name>
</gene>
<accession>A0A0J5WIN7</accession>
<dbReference type="PATRIC" id="fig|292.27.peg.7809"/>